<dbReference type="PANTHER" id="PTHR21311">
    <property type="entry name" value="CONSERVED OLIGOMERIC GOLGI COMPLEX COMPONENT 8"/>
    <property type="match status" value="1"/>
</dbReference>
<keyword evidence="7" id="KW-0472">Membrane</keyword>
<evidence type="ECO:0000256" key="2">
    <source>
        <dbReference type="ARBA" id="ARBA00006419"/>
    </source>
</evidence>
<dbReference type="GO" id="GO:0015031">
    <property type="term" value="P:protein transport"/>
    <property type="evidence" value="ECO:0007669"/>
    <property type="project" value="UniProtKB-KW"/>
</dbReference>
<dbReference type="STRING" id="78915.A0A4P9XND2"/>
<gene>
    <name evidence="9" type="ORF">THASP1DRAFT_30849</name>
</gene>
<evidence type="ECO:0000256" key="3">
    <source>
        <dbReference type="ARBA" id="ARBA00020983"/>
    </source>
</evidence>
<dbReference type="AlphaFoldDB" id="A0A4P9XND2"/>
<name>A0A4P9XND2_9FUNG</name>
<evidence type="ECO:0000256" key="1">
    <source>
        <dbReference type="ARBA" id="ARBA00004395"/>
    </source>
</evidence>
<evidence type="ECO:0000313" key="10">
    <source>
        <dbReference type="Proteomes" id="UP000271241"/>
    </source>
</evidence>
<dbReference type="Proteomes" id="UP000271241">
    <property type="component" value="Unassembled WGS sequence"/>
</dbReference>
<comment type="subcellular location">
    <subcellularLocation>
        <location evidence="1">Golgi apparatus membrane</location>
        <topology evidence="1">Peripheral membrane protein</topology>
    </subcellularLocation>
</comment>
<keyword evidence="6" id="KW-0333">Golgi apparatus</keyword>
<dbReference type="GO" id="GO:0000139">
    <property type="term" value="C:Golgi membrane"/>
    <property type="evidence" value="ECO:0007669"/>
    <property type="project" value="UniProtKB-SubCell"/>
</dbReference>
<dbReference type="InterPro" id="IPR007255">
    <property type="entry name" value="COG8"/>
</dbReference>
<dbReference type="PANTHER" id="PTHR21311:SF0">
    <property type="entry name" value="CONSERVED OLIGOMERIC GOLGI COMPLEX SUBUNIT 8"/>
    <property type="match status" value="1"/>
</dbReference>
<dbReference type="GO" id="GO:0006891">
    <property type="term" value="P:intra-Golgi vesicle-mediated transport"/>
    <property type="evidence" value="ECO:0007669"/>
    <property type="project" value="TreeGrafter"/>
</dbReference>
<keyword evidence="4" id="KW-0813">Transport</keyword>
<evidence type="ECO:0000256" key="4">
    <source>
        <dbReference type="ARBA" id="ARBA00022448"/>
    </source>
</evidence>
<dbReference type="GO" id="GO:0017119">
    <property type="term" value="C:Golgi transport complex"/>
    <property type="evidence" value="ECO:0007669"/>
    <property type="project" value="InterPro"/>
</dbReference>
<sequence>MSAPAVVLDQDNALANTLAAFERLTTACGDASQRAKELCGSRYSRYCKERHGTLIAVDRREDIDALLEMPRVIHACVAGDRWDGALSLYEQTRAWQQQVTHSTRQEDHISTASTGATTLISRVHRAAAEHIEGELIRRLIARLSATAALPELARHLGQLRRAWHPMSASQETAFVEEDMHTQSVSADDALIHCPTESALLSAFLMRARISWWRRAVDRQGDGRAAAAAVAAAATAHSKDAELDAAMPWRETEPTSPEQLAQWLDALRLHTPELHRQLAALLAPHGAQAEPYRNLAAAYVASTLRSELQHVLQNTNDLTFVATLATSVADTSGPLARCATDVHTVIQHDIHLAIVRIATGRAERATVALTEELQHNTAWLPAKAETARLLEVVNAAAAAKNVHASDDAEQPTSMAPPEDLMQAAPFARLLNSWLALLNDLRWYAPIGVLPSLSAVLARELCRSSDTLRTVLQARESTSLESVVVGLFVHVLAPYMWQCLQRVFACSSNGAPPPGWTAAHKAAQHQQLESKHKMTAILSAWLREMCTGPSTQE</sequence>
<reference evidence="10" key="1">
    <citation type="journal article" date="2018" name="Nat. Microbiol.">
        <title>Leveraging single-cell genomics to expand the fungal tree of life.</title>
        <authorList>
            <person name="Ahrendt S.R."/>
            <person name="Quandt C.A."/>
            <person name="Ciobanu D."/>
            <person name="Clum A."/>
            <person name="Salamov A."/>
            <person name="Andreopoulos B."/>
            <person name="Cheng J.F."/>
            <person name="Woyke T."/>
            <person name="Pelin A."/>
            <person name="Henrissat B."/>
            <person name="Reynolds N.K."/>
            <person name="Benny G.L."/>
            <person name="Smith M.E."/>
            <person name="James T.Y."/>
            <person name="Grigoriev I.V."/>
        </authorList>
    </citation>
    <scope>NUCLEOTIDE SEQUENCE [LARGE SCALE GENOMIC DNA]</scope>
    <source>
        <strain evidence="10">RSA 1356</strain>
    </source>
</reference>
<proteinExistence type="inferred from homology"/>
<evidence type="ECO:0000313" key="9">
    <source>
        <dbReference type="EMBL" id="RKP07332.1"/>
    </source>
</evidence>
<accession>A0A4P9XND2</accession>
<evidence type="ECO:0000256" key="7">
    <source>
        <dbReference type="ARBA" id="ARBA00023136"/>
    </source>
</evidence>
<organism evidence="9 10">
    <name type="scientific">Thamnocephalis sphaerospora</name>
    <dbReference type="NCBI Taxonomy" id="78915"/>
    <lineage>
        <taxon>Eukaryota</taxon>
        <taxon>Fungi</taxon>
        <taxon>Fungi incertae sedis</taxon>
        <taxon>Zoopagomycota</taxon>
        <taxon>Zoopagomycotina</taxon>
        <taxon>Zoopagomycetes</taxon>
        <taxon>Zoopagales</taxon>
        <taxon>Sigmoideomycetaceae</taxon>
        <taxon>Thamnocephalis</taxon>
    </lineage>
</organism>
<evidence type="ECO:0000256" key="6">
    <source>
        <dbReference type="ARBA" id="ARBA00023034"/>
    </source>
</evidence>
<dbReference type="EMBL" id="KZ992734">
    <property type="protein sequence ID" value="RKP07332.1"/>
    <property type="molecule type" value="Genomic_DNA"/>
</dbReference>
<evidence type="ECO:0000256" key="8">
    <source>
        <dbReference type="ARBA" id="ARBA00031347"/>
    </source>
</evidence>
<keyword evidence="5" id="KW-0653">Protein transport</keyword>
<protein>
    <recommendedName>
        <fullName evidence="3">Conserved oligomeric Golgi complex subunit 8</fullName>
    </recommendedName>
    <alternativeName>
        <fullName evidence="8">Component of oligomeric Golgi complex 8</fullName>
    </alternativeName>
</protein>
<comment type="similarity">
    <text evidence="2">Belongs to the COG8 family.</text>
</comment>
<evidence type="ECO:0000256" key="5">
    <source>
        <dbReference type="ARBA" id="ARBA00022927"/>
    </source>
</evidence>
<keyword evidence="10" id="KW-1185">Reference proteome</keyword>